<sequence length="66" mass="7967">IPKVVAKKIQSLQARFLWERENDDKKISWVRWEHICSPRSHGGLGIKDVCLFNEAFMAKWRWNLYH</sequence>
<feature type="non-terminal residue" evidence="1">
    <location>
        <position position="1"/>
    </location>
</feature>
<dbReference type="Proteomes" id="UP000053555">
    <property type="component" value="Unassembled WGS sequence"/>
</dbReference>
<proteinExistence type="predicted"/>
<accession>A0A0B2R7C3</accession>
<keyword evidence="1" id="KW-0378">Hydrolase</keyword>
<reference evidence="1" key="1">
    <citation type="submission" date="2014-07" db="EMBL/GenBank/DDBJ databases">
        <title>Identification of a novel salt tolerance gene in wild soybean by whole-genome sequencing.</title>
        <authorList>
            <person name="Lam H.-M."/>
            <person name="Qi X."/>
            <person name="Li M.-W."/>
            <person name="Liu X."/>
            <person name="Xie M."/>
            <person name="Ni M."/>
            <person name="Xu X."/>
        </authorList>
    </citation>
    <scope>NUCLEOTIDE SEQUENCE [LARGE SCALE GENOMIC DNA]</scope>
    <source>
        <tissue evidence="1">Root</tissue>
    </source>
</reference>
<evidence type="ECO:0000313" key="1">
    <source>
        <dbReference type="EMBL" id="KHN27833.1"/>
    </source>
</evidence>
<gene>
    <name evidence="1" type="ORF">glysoja_032981</name>
</gene>
<dbReference type="PANTHER" id="PTHR33116:SF86">
    <property type="entry name" value="REVERSE TRANSCRIPTASE DOMAIN-CONTAINING PROTEIN"/>
    <property type="match status" value="1"/>
</dbReference>
<feature type="non-terminal residue" evidence="1">
    <location>
        <position position="66"/>
    </location>
</feature>
<dbReference type="EC" id="3.1.27.-" evidence="1"/>
<dbReference type="EMBL" id="KN653027">
    <property type="protein sequence ID" value="KHN27833.1"/>
    <property type="molecule type" value="Genomic_DNA"/>
</dbReference>
<dbReference type="PANTHER" id="PTHR33116">
    <property type="entry name" value="REVERSE TRANSCRIPTASE ZINC-BINDING DOMAIN-CONTAINING PROTEIN-RELATED-RELATED"/>
    <property type="match status" value="1"/>
</dbReference>
<organism evidence="1">
    <name type="scientific">Glycine soja</name>
    <name type="common">Wild soybean</name>
    <dbReference type="NCBI Taxonomy" id="3848"/>
    <lineage>
        <taxon>Eukaryota</taxon>
        <taxon>Viridiplantae</taxon>
        <taxon>Streptophyta</taxon>
        <taxon>Embryophyta</taxon>
        <taxon>Tracheophyta</taxon>
        <taxon>Spermatophyta</taxon>
        <taxon>Magnoliopsida</taxon>
        <taxon>eudicotyledons</taxon>
        <taxon>Gunneridae</taxon>
        <taxon>Pentapetalae</taxon>
        <taxon>rosids</taxon>
        <taxon>fabids</taxon>
        <taxon>Fabales</taxon>
        <taxon>Fabaceae</taxon>
        <taxon>Papilionoideae</taxon>
        <taxon>50 kb inversion clade</taxon>
        <taxon>NPAAA clade</taxon>
        <taxon>indigoferoid/millettioid clade</taxon>
        <taxon>Phaseoleae</taxon>
        <taxon>Glycine</taxon>
        <taxon>Glycine subgen. Soja</taxon>
    </lineage>
</organism>
<dbReference type="AlphaFoldDB" id="A0A0B2R7C3"/>
<protein>
    <submittedName>
        <fullName evidence="1">Putative mitochondrial protein</fullName>
        <ecNumber evidence="1">3.1.27.-</ecNumber>
    </submittedName>
</protein>
<name>A0A0B2R7C3_GLYSO</name>
<dbReference type="GO" id="GO:0016787">
    <property type="term" value="F:hydrolase activity"/>
    <property type="evidence" value="ECO:0007669"/>
    <property type="project" value="UniProtKB-KW"/>
</dbReference>